<comment type="subcellular location">
    <subcellularLocation>
        <location evidence="1">Membrane</location>
        <topology evidence="1">Multi-pass membrane protein</topology>
    </subcellularLocation>
</comment>
<evidence type="ECO:0000259" key="8">
    <source>
        <dbReference type="Pfam" id="PF00324"/>
    </source>
</evidence>
<evidence type="ECO:0000256" key="4">
    <source>
        <dbReference type="ARBA" id="ARBA00022970"/>
    </source>
</evidence>
<dbReference type="Gene3D" id="1.20.1740.10">
    <property type="entry name" value="Amino acid/polyamine transporter I"/>
    <property type="match status" value="1"/>
</dbReference>
<dbReference type="Pfam" id="PF00324">
    <property type="entry name" value="AA_permease"/>
    <property type="match status" value="1"/>
</dbReference>
<evidence type="ECO:0000256" key="6">
    <source>
        <dbReference type="ARBA" id="ARBA00023136"/>
    </source>
</evidence>
<sequence length="536" mass="57559">MRSLHFVHSSFSSHIKKLRAAFCGFIHFFFTIYVASNTGEMEVSMENKNKGLSAWQLTMMALGTVIGGSFFVGSSIAINAAGPSILISYIIGGVLVYFILSALSELTVANPDSGSFRTFAAQAFGKGAGFIVGWVYWTGMVFAMSSEATAVSILIREWIPNISLTVLGSIIIISITLLNLLGADKLSKLESGLAAVKLLAIALFIILAILLIIGFIPGIAQVGMGELASEPLMPGGIKGIAGSMLIVMFSYAGFEVIGLAASESKNAKRTVPKAINYTVICLVGFYIVSVGVMLPLIATADLNSKVSPMVTALNRWGIGWAGTGINIVLITAILSTMLAAMFGIGRMIRSLADEGLAPKLLIDKKEVPKRGILFSGFFMLMGLGFGMLVPKVYLFLTSSGGFALLFTYAVIMGTHIRLRRRNGCPPDGKCQMKGFPYTSWVVLISLTAIIFSMPYIDGQGTGLVAGVIMIAVYSLLYVGMRAVSSFPKNRLSVKSVYKSDFLTEASDELTSFEDKKDDGIIKNEKDNLKENNNNEE</sequence>
<feature type="transmembrane region" description="Helical" evidence="7">
    <location>
        <begin position="240"/>
        <end position="262"/>
    </location>
</feature>
<feature type="transmembrane region" description="Helical" evidence="7">
    <location>
        <begin position="84"/>
        <end position="103"/>
    </location>
</feature>
<name>A0A318Y9M5_9FIRM</name>
<dbReference type="GO" id="GO:0055085">
    <property type="term" value="P:transmembrane transport"/>
    <property type="evidence" value="ECO:0007669"/>
    <property type="project" value="InterPro"/>
</dbReference>
<dbReference type="Proteomes" id="UP000248132">
    <property type="component" value="Unassembled WGS sequence"/>
</dbReference>
<evidence type="ECO:0000256" key="3">
    <source>
        <dbReference type="ARBA" id="ARBA00022692"/>
    </source>
</evidence>
<gene>
    <name evidence="9" type="ORF">LY28_00915</name>
</gene>
<feature type="transmembrane region" description="Helical" evidence="7">
    <location>
        <begin position="462"/>
        <end position="480"/>
    </location>
</feature>
<keyword evidence="2" id="KW-0813">Transport</keyword>
<feature type="transmembrane region" description="Helical" evidence="7">
    <location>
        <begin position="57"/>
        <end position="78"/>
    </location>
</feature>
<protein>
    <submittedName>
        <fullName evidence="9">L-asparagine transporter-like permease</fullName>
    </submittedName>
</protein>
<dbReference type="PANTHER" id="PTHR43495:SF5">
    <property type="entry name" value="GAMMA-AMINOBUTYRIC ACID PERMEASE"/>
    <property type="match status" value="1"/>
</dbReference>
<keyword evidence="4" id="KW-0029">Amino-acid transport</keyword>
<feature type="transmembrane region" description="Helical" evidence="7">
    <location>
        <begin position="162"/>
        <end position="182"/>
    </location>
</feature>
<feature type="transmembrane region" description="Helical" evidence="7">
    <location>
        <begin position="437"/>
        <end position="456"/>
    </location>
</feature>
<dbReference type="GO" id="GO:0016020">
    <property type="term" value="C:membrane"/>
    <property type="evidence" value="ECO:0007669"/>
    <property type="project" value="UniProtKB-SubCell"/>
</dbReference>
<dbReference type="InterPro" id="IPR004841">
    <property type="entry name" value="AA-permease/SLC12A_dom"/>
</dbReference>
<keyword evidence="3 7" id="KW-0812">Transmembrane</keyword>
<feature type="transmembrane region" description="Helical" evidence="7">
    <location>
        <begin position="371"/>
        <end position="389"/>
    </location>
</feature>
<comment type="caution">
    <text evidence="9">The sequence shown here is derived from an EMBL/GenBank/DDBJ whole genome shotgun (WGS) entry which is preliminary data.</text>
</comment>
<dbReference type="AlphaFoldDB" id="A0A318Y9M5"/>
<feature type="transmembrane region" description="Helical" evidence="7">
    <location>
        <begin position="395"/>
        <end position="416"/>
    </location>
</feature>
<dbReference type="GO" id="GO:0006865">
    <property type="term" value="P:amino acid transport"/>
    <property type="evidence" value="ECO:0007669"/>
    <property type="project" value="UniProtKB-KW"/>
</dbReference>
<dbReference type="PANTHER" id="PTHR43495">
    <property type="entry name" value="GABA PERMEASE"/>
    <property type="match status" value="1"/>
</dbReference>
<feature type="transmembrane region" description="Helical" evidence="7">
    <location>
        <begin position="318"/>
        <end position="342"/>
    </location>
</feature>
<organism evidence="9 10">
    <name type="scientific">Ruminiclostridium sufflavum DSM 19573</name>
    <dbReference type="NCBI Taxonomy" id="1121337"/>
    <lineage>
        <taxon>Bacteria</taxon>
        <taxon>Bacillati</taxon>
        <taxon>Bacillota</taxon>
        <taxon>Clostridia</taxon>
        <taxon>Eubacteriales</taxon>
        <taxon>Oscillospiraceae</taxon>
        <taxon>Ruminiclostridium</taxon>
    </lineage>
</organism>
<evidence type="ECO:0000256" key="7">
    <source>
        <dbReference type="SAM" id="Phobius"/>
    </source>
</evidence>
<keyword evidence="6 7" id="KW-0472">Membrane</keyword>
<evidence type="ECO:0000256" key="5">
    <source>
        <dbReference type="ARBA" id="ARBA00022989"/>
    </source>
</evidence>
<proteinExistence type="predicted"/>
<dbReference type="EMBL" id="QKMR01000004">
    <property type="protein sequence ID" value="PYG89093.1"/>
    <property type="molecule type" value="Genomic_DNA"/>
</dbReference>
<feature type="domain" description="Amino acid permease/ SLC12A" evidence="8">
    <location>
        <begin position="57"/>
        <end position="476"/>
    </location>
</feature>
<accession>A0A318Y9M5</accession>
<evidence type="ECO:0000313" key="9">
    <source>
        <dbReference type="EMBL" id="PYG89093.1"/>
    </source>
</evidence>
<keyword evidence="10" id="KW-1185">Reference proteome</keyword>
<feature type="transmembrane region" description="Helical" evidence="7">
    <location>
        <begin position="274"/>
        <end position="298"/>
    </location>
</feature>
<evidence type="ECO:0000313" key="10">
    <source>
        <dbReference type="Proteomes" id="UP000248132"/>
    </source>
</evidence>
<evidence type="ECO:0000256" key="2">
    <source>
        <dbReference type="ARBA" id="ARBA00022448"/>
    </source>
</evidence>
<feature type="transmembrane region" description="Helical" evidence="7">
    <location>
        <begin position="18"/>
        <end position="36"/>
    </location>
</feature>
<keyword evidence="5 7" id="KW-1133">Transmembrane helix</keyword>
<feature type="transmembrane region" description="Helical" evidence="7">
    <location>
        <begin position="123"/>
        <end position="142"/>
    </location>
</feature>
<reference evidence="9 10" key="1">
    <citation type="submission" date="2018-06" db="EMBL/GenBank/DDBJ databases">
        <title>Genomic Encyclopedia of Type Strains, Phase I: the one thousand microbial genomes (KMG-I) project.</title>
        <authorList>
            <person name="Kyrpides N."/>
        </authorList>
    </citation>
    <scope>NUCLEOTIDE SEQUENCE [LARGE SCALE GENOMIC DNA]</scope>
    <source>
        <strain evidence="9 10">DSM 19573</strain>
    </source>
</reference>
<dbReference type="PIRSF" id="PIRSF006060">
    <property type="entry name" value="AA_transporter"/>
    <property type="match status" value="1"/>
</dbReference>
<evidence type="ECO:0000256" key="1">
    <source>
        <dbReference type="ARBA" id="ARBA00004141"/>
    </source>
</evidence>
<feature type="transmembrane region" description="Helical" evidence="7">
    <location>
        <begin position="194"/>
        <end position="220"/>
    </location>
</feature>